<dbReference type="PANTHER" id="PTHR11690">
    <property type="entry name" value="AMILORIDE-SENSITIVE SODIUM CHANNEL-RELATED"/>
    <property type="match status" value="1"/>
</dbReference>
<keyword evidence="4 12" id="KW-0894">Sodium channel</keyword>
<dbReference type="PRINTS" id="PR01078">
    <property type="entry name" value="AMINACHANNEL"/>
</dbReference>
<dbReference type="GO" id="GO:0035725">
    <property type="term" value="P:sodium ion transmembrane transport"/>
    <property type="evidence" value="ECO:0000318"/>
    <property type="project" value="GO_Central"/>
</dbReference>
<keyword evidence="7" id="KW-0915">Sodium</keyword>
<dbReference type="InParanoid" id="A0A139WKH1"/>
<feature type="transmembrane region" description="Helical" evidence="13">
    <location>
        <begin position="47"/>
        <end position="68"/>
    </location>
</feature>
<keyword evidence="8 12" id="KW-0406">Ion transport</keyword>
<feature type="transmembrane region" description="Helical" evidence="13">
    <location>
        <begin position="1192"/>
        <end position="1218"/>
    </location>
</feature>
<evidence type="ECO:0000256" key="9">
    <source>
        <dbReference type="ARBA" id="ARBA00023136"/>
    </source>
</evidence>
<accession>A0A139WKH1</accession>
<reference evidence="14 15" key="1">
    <citation type="journal article" date="2008" name="Nature">
        <title>The genome of the model beetle and pest Tribolium castaneum.</title>
        <authorList>
            <consortium name="Tribolium Genome Sequencing Consortium"/>
            <person name="Richards S."/>
            <person name="Gibbs R.A."/>
            <person name="Weinstock G.M."/>
            <person name="Brown S.J."/>
            <person name="Denell R."/>
            <person name="Beeman R.W."/>
            <person name="Gibbs R."/>
            <person name="Beeman R.W."/>
            <person name="Brown S.J."/>
            <person name="Bucher G."/>
            <person name="Friedrich M."/>
            <person name="Grimmelikhuijzen C.J."/>
            <person name="Klingler M."/>
            <person name="Lorenzen M."/>
            <person name="Richards S."/>
            <person name="Roth S."/>
            <person name="Schroder R."/>
            <person name="Tautz D."/>
            <person name="Zdobnov E.M."/>
            <person name="Muzny D."/>
            <person name="Gibbs R.A."/>
            <person name="Weinstock G.M."/>
            <person name="Attaway T."/>
            <person name="Bell S."/>
            <person name="Buhay C.J."/>
            <person name="Chandrabose M.N."/>
            <person name="Chavez D."/>
            <person name="Clerk-Blankenburg K.P."/>
            <person name="Cree A."/>
            <person name="Dao M."/>
            <person name="Davis C."/>
            <person name="Chacko J."/>
            <person name="Dinh H."/>
            <person name="Dugan-Rocha S."/>
            <person name="Fowler G."/>
            <person name="Garner T.T."/>
            <person name="Garnes J."/>
            <person name="Gnirke A."/>
            <person name="Hawes A."/>
            <person name="Hernandez J."/>
            <person name="Hines S."/>
            <person name="Holder M."/>
            <person name="Hume J."/>
            <person name="Jhangiani S.N."/>
            <person name="Joshi V."/>
            <person name="Khan Z.M."/>
            <person name="Jackson L."/>
            <person name="Kovar C."/>
            <person name="Kowis A."/>
            <person name="Lee S."/>
            <person name="Lewis L.R."/>
            <person name="Margolis J."/>
            <person name="Morgan M."/>
            <person name="Nazareth L.V."/>
            <person name="Nguyen N."/>
            <person name="Okwuonu G."/>
            <person name="Parker D."/>
            <person name="Richards S."/>
            <person name="Ruiz S.J."/>
            <person name="Santibanez J."/>
            <person name="Savard J."/>
            <person name="Scherer S.E."/>
            <person name="Schneider B."/>
            <person name="Sodergren E."/>
            <person name="Tautz D."/>
            <person name="Vattahil S."/>
            <person name="Villasana D."/>
            <person name="White C.S."/>
            <person name="Wright R."/>
            <person name="Park Y."/>
            <person name="Beeman R.W."/>
            <person name="Lord J."/>
            <person name="Oppert B."/>
            <person name="Lorenzen M."/>
            <person name="Brown S."/>
            <person name="Wang L."/>
            <person name="Savard J."/>
            <person name="Tautz D."/>
            <person name="Richards S."/>
            <person name="Weinstock G."/>
            <person name="Gibbs R.A."/>
            <person name="Liu Y."/>
            <person name="Worley K."/>
            <person name="Weinstock G."/>
            <person name="Elsik C.G."/>
            <person name="Reese J.T."/>
            <person name="Elhaik E."/>
            <person name="Landan G."/>
            <person name="Graur D."/>
            <person name="Arensburger P."/>
            <person name="Atkinson P."/>
            <person name="Beeman R.W."/>
            <person name="Beidler J."/>
            <person name="Brown S.J."/>
            <person name="Demuth J.P."/>
            <person name="Drury D.W."/>
            <person name="Du Y.Z."/>
            <person name="Fujiwara H."/>
            <person name="Lorenzen M."/>
            <person name="Maselli V."/>
            <person name="Osanai M."/>
            <person name="Park Y."/>
            <person name="Robertson H.M."/>
            <person name="Tu Z."/>
            <person name="Wang J.J."/>
            <person name="Wang S."/>
            <person name="Richards S."/>
            <person name="Song H."/>
            <person name="Zhang L."/>
            <person name="Sodergren E."/>
            <person name="Werner D."/>
            <person name="Stanke M."/>
            <person name="Morgenstern B."/>
            <person name="Solovyev V."/>
            <person name="Kosarev P."/>
            <person name="Brown G."/>
            <person name="Chen H.C."/>
            <person name="Ermolaeva O."/>
            <person name="Hlavina W."/>
            <person name="Kapustin Y."/>
            <person name="Kiryutin B."/>
            <person name="Kitts P."/>
            <person name="Maglott D."/>
            <person name="Pruitt K."/>
            <person name="Sapojnikov V."/>
            <person name="Souvorov A."/>
            <person name="Mackey A.J."/>
            <person name="Waterhouse R.M."/>
            <person name="Wyder S."/>
            <person name="Zdobnov E.M."/>
            <person name="Zdobnov E.M."/>
            <person name="Wyder S."/>
            <person name="Kriventseva E.V."/>
            <person name="Kadowaki T."/>
            <person name="Bork P."/>
            <person name="Aranda M."/>
            <person name="Bao R."/>
            <person name="Beermann A."/>
            <person name="Berns N."/>
            <person name="Bolognesi R."/>
            <person name="Bonneton F."/>
            <person name="Bopp D."/>
            <person name="Brown S.J."/>
            <person name="Bucher G."/>
            <person name="Butts T."/>
            <person name="Chaumot A."/>
            <person name="Denell R.E."/>
            <person name="Ferrier D.E."/>
            <person name="Friedrich M."/>
            <person name="Gordon C.M."/>
            <person name="Jindra M."/>
            <person name="Klingler M."/>
            <person name="Lan Q."/>
            <person name="Lattorff H.M."/>
            <person name="Laudet V."/>
            <person name="von Levetsow C."/>
            <person name="Liu Z."/>
            <person name="Lutz R."/>
            <person name="Lynch J.A."/>
            <person name="da Fonseca R.N."/>
            <person name="Posnien N."/>
            <person name="Reuter R."/>
            <person name="Roth S."/>
            <person name="Savard J."/>
            <person name="Schinko J.B."/>
            <person name="Schmitt C."/>
            <person name="Schoppmeier M."/>
            <person name="Schroder R."/>
            <person name="Shippy T.D."/>
            <person name="Simonnet F."/>
            <person name="Marques-Souza H."/>
            <person name="Tautz D."/>
            <person name="Tomoyasu Y."/>
            <person name="Trauner J."/>
            <person name="Van der Zee M."/>
            <person name="Vervoort M."/>
            <person name="Wittkopp N."/>
            <person name="Wimmer E.A."/>
            <person name="Yang X."/>
            <person name="Jones A.K."/>
            <person name="Sattelle D.B."/>
            <person name="Ebert P.R."/>
            <person name="Nelson D."/>
            <person name="Scott J.G."/>
            <person name="Beeman R.W."/>
            <person name="Muthukrishnan S."/>
            <person name="Kramer K.J."/>
            <person name="Arakane Y."/>
            <person name="Beeman R.W."/>
            <person name="Zhu Q."/>
            <person name="Hogenkamp D."/>
            <person name="Dixit R."/>
            <person name="Oppert B."/>
            <person name="Jiang H."/>
            <person name="Zou Z."/>
            <person name="Marshall J."/>
            <person name="Elpidina E."/>
            <person name="Vinokurov K."/>
            <person name="Oppert C."/>
            <person name="Zou Z."/>
            <person name="Evans J."/>
            <person name="Lu Z."/>
            <person name="Zhao P."/>
            <person name="Sumathipala N."/>
            <person name="Altincicek B."/>
            <person name="Vilcinskas A."/>
            <person name="Williams M."/>
            <person name="Hultmark D."/>
            <person name="Hetru C."/>
            <person name="Jiang H."/>
            <person name="Grimmelikhuijzen C.J."/>
            <person name="Hauser F."/>
            <person name="Cazzamali G."/>
            <person name="Williamson M."/>
            <person name="Park Y."/>
            <person name="Li B."/>
            <person name="Tanaka Y."/>
            <person name="Predel R."/>
            <person name="Neupert S."/>
            <person name="Schachtner J."/>
            <person name="Verleyen P."/>
            <person name="Raible F."/>
            <person name="Bork P."/>
            <person name="Friedrich M."/>
            <person name="Walden K.K."/>
            <person name="Robertson H.M."/>
            <person name="Angeli S."/>
            <person name="Foret S."/>
            <person name="Bucher G."/>
            <person name="Schuetz S."/>
            <person name="Maleszka R."/>
            <person name="Wimmer E.A."/>
            <person name="Beeman R.W."/>
            <person name="Lorenzen M."/>
            <person name="Tomoyasu Y."/>
            <person name="Miller S.C."/>
            <person name="Grossmann D."/>
            <person name="Bucher G."/>
        </authorList>
    </citation>
    <scope>NUCLEOTIDE SEQUENCE [LARGE SCALE GENOMIC DNA]</scope>
    <source>
        <strain evidence="14 15">Georgia GA2</strain>
    </source>
</reference>
<keyword evidence="10 12" id="KW-0739">Sodium transport</keyword>
<evidence type="ECO:0000256" key="8">
    <source>
        <dbReference type="ARBA" id="ARBA00023065"/>
    </source>
</evidence>
<evidence type="ECO:0000256" key="13">
    <source>
        <dbReference type="SAM" id="Phobius"/>
    </source>
</evidence>
<evidence type="ECO:0000256" key="4">
    <source>
        <dbReference type="ARBA" id="ARBA00022461"/>
    </source>
</evidence>
<feature type="transmembrane region" description="Helical" evidence="13">
    <location>
        <begin position="1279"/>
        <end position="1297"/>
    </location>
</feature>
<dbReference type="eggNOG" id="KOG4294">
    <property type="taxonomic scope" value="Eukaryota"/>
</dbReference>
<dbReference type="GO" id="GO:0005886">
    <property type="term" value="C:plasma membrane"/>
    <property type="evidence" value="ECO:0000318"/>
    <property type="project" value="GO_Central"/>
</dbReference>
<dbReference type="GO" id="GO:0015280">
    <property type="term" value="F:ligand-gated sodium channel activity"/>
    <property type="evidence" value="ECO:0000318"/>
    <property type="project" value="GO_Central"/>
</dbReference>
<evidence type="ECO:0000313" key="15">
    <source>
        <dbReference type="Proteomes" id="UP000007266"/>
    </source>
</evidence>
<keyword evidence="3 12" id="KW-0813">Transport</keyword>
<evidence type="ECO:0000256" key="2">
    <source>
        <dbReference type="ARBA" id="ARBA00007193"/>
    </source>
</evidence>
<comment type="similarity">
    <text evidence="2 12">Belongs to the amiloride-sensitive sodium channel (TC 1.A.6) family.</text>
</comment>
<evidence type="ECO:0000313" key="14">
    <source>
        <dbReference type="EMBL" id="KYB28426.1"/>
    </source>
</evidence>
<dbReference type="Gene3D" id="2.60.470.10">
    <property type="entry name" value="Acid-sensing ion channels like domains"/>
    <property type="match status" value="3"/>
</dbReference>
<dbReference type="Gene3D" id="1.10.287.770">
    <property type="entry name" value="YojJ-like"/>
    <property type="match status" value="1"/>
</dbReference>
<keyword evidence="11 12" id="KW-0407">Ion channel</keyword>
<evidence type="ECO:0000256" key="5">
    <source>
        <dbReference type="ARBA" id="ARBA00022692"/>
    </source>
</evidence>
<reference evidence="14 15" key="2">
    <citation type="journal article" date="2010" name="Nucleic Acids Res.">
        <title>BeetleBase in 2010: revisions to provide comprehensive genomic information for Tribolium castaneum.</title>
        <authorList>
            <person name="Kim H.S."/>
            <person name="Murphy T."/>
            <person name="Xia J."/>
            <person name="Caragea D."/>
            <person name="Park Y."/>
            <person name="Beeman R.W."/>
            <person name="Lorenzen M.D."/>
            <person name="Butcher S."/>
            <person name="Manak J.R."/>
            <person name="Brown S.J."/>
        </authorList>
    </citation>
    <scope>GENOME REANNOTATION</scope>
    <source>
        <strain evidence="14 15">Georgia GA2</strain>
    </source>
</reference>
<dbReference type="Gene3D" id="1.10.287.820">
    <property type="entry name" value="Acid-sensing ion channel domain"/>
    <property type="match status" value="1"/>
</dbReference>
<keyword evidence="15" id="KW-1185">Reference proteome</keyword>
<comment type="subcellular location">
    <subcellularLocation>
        <location evidence="1">Membrane</location>
        <topology evidence="1">Multi-pass membrane protein</topology>
    </subcellularLocation>
</comment>
<keyword evidence="6 13" id="KW-1133">Transmembrane helix</keyword>
<keyword evidence="5 12" id="KW-0812">Transmembrane</keyword>
<dbReference type="PANTHER" id="PTHR11690:SF288">
    <property type="entry name" value="AMILORIDE-SENSITIVE NA+ CHANNEL-RELATED"/>
    <property type="match status" value="1"/>
</dbReference>
<dbReference type="Proteomes" id="UP000007266">
    <property type="component" value="Linkage group 3"/>
</dbReference>
<evidence type="ECO:0000256" key="6">
    <source>
        <dbReference type="ARBA" id="ARBA00022989"/>
    </source>
</evidence>
<evidence type="ECO:0000256" key="12">
    <source>
        <dbReference type="RuleBase" id="RU000679"/>
    </source>
</evidence>
<protein>
    <recommendedName>
        <fullName evidence="16">Pickpocket protein 28-like Protein</fullName>
    </recommendedName>
</protein>
<dbReference type="InterPro" id="IPR020903">
    <property type="entry name" value="ENaC_CS"/>
</dbReference>
<dbReference type="PROSITE" id="PS01206">
    <property type="entry name" value="ASC"/>
    <property type="match status" value="2"/>
</dbReference>
<evidence type="ECO:0000256" key="10">
    <source>
        <dbReference type="ARBA" id="ARBA00023201"/>
    </source>
</evidence>
<dbReference type="InterPro" id="IPR001873">
    <property type="entry name" value="ENaC"/>
</dbReference>
<dbReference type="EMBL" id="KQ971327">
    <property type="protein sequence ID" value="KYB28426.1"/>
    <property type="molecule type" value="Genomic_DNA"/>
</dbReference>
<evidence type="ECO:0000256" key="7">
    <source>
        <dbReference type="ARBA" id="ARBA00023053"/>
    </source>
</evidence>
<gene>
    <name evidence="14" type="primary">AUGUSTUS-3.0.2_31055</name>
    <name evidence="14" type="ORF">TcasGA2_TC031055</name>
</gene>
<organism evidence="14 15">
    <name type="scientific">Tribolium castaneum</name>
    <name type="common">Red flour beetle</name>
    <dbReference type="NCBI Taxonomy" id="7070"/>
    <lineage>
        <taxon>Eukaryota</taxon>
        <taxon>Metazoa</taxon>
        <taxon>Ecdysozoa</taxon>
        <taxon>Arthropoda</taxon>
        <taxon>Hexapoda</taxon>
        <taxon>Insecta</taxon>
        <taxon>Pterygota</taxon>
        <taxon>Neoptera</taxon>
        <taxon>Endopterygota</taxon>
        <taxon>Coleoptera</taxon>
        <taxon>Polyphaga</taxon>
        <taxon>Cucujiformia</taxon>
        <taxon>Tenebrionidae</taxon>
        <taxon>Tenebrionidae incertae sedis</taxon>
        <taxon>Tribolium</taxon>
    </lineage>
</organism>
<dbReference type="Pfam" id="PF00858">
    <property type="entry name" value="ASC"/>
    <property type="match status" value="4"/>
</dbReference>
<proteinExistence type="inferred from homology"/>
<evidence type="ECO:0000256" key="1">
    <source>
        <dbReference type="ARBA" id="ARBA00004141"/>
    </source>
</evidence>
<evidence type="ECO:0008006" key="16">
    <source>
        <dbReference type="Google" id="ProtNLM"/>
    </source>
</evidence>
<name>A0A139WKH1_TRICA</name>
<keyword evidence="9 13" id="KW-0472">Membrane</keyword>
<evidence type="ECO:0000256" key="3">
    <source>
        <dbReference type="ARBA" id="ARBA00022448"/>
    </source>
</evidence>
<evidence type="ECO:0000256" key="11">
    <source>
        <dbReference type="ARBA" id="ARBA00023303"/>
    </source>
</evidence>
<sequence>MNDAQKNRKSSTCASVRSYFREYCESTSIHGFKYLGETENRPICERLWWVIVFIFCLSGCSFMIYNIYKKWDKSPVIVTFATKETAIYEIPFPAVTICPETKSDKSKFDFAAAVKRRKQATTNTKEKKILDYVSFFCDDFTASDNNLPLGPDFLEIIDEVKPNFLDHVHNCSFMGKKLNCRDSFTPVFTDEGICYSFNILDRSQIFSDSVVHFKNYHRTGENNTTWSFEKGYLNKSKFDVYPRRALLAGASNGLSLQLTTPKNDIDYECKAVQGYRVLLHTPMRMPRLKEEFFRVPLDEAVVVSVQPTMIGTSEAVKTYNIAKRDCCFPSERKLKFFRDYSQLNCQLECLTNFTLDLCGCVSIFMPRERETAVCGTSKFECLKEAERTLQTEGLYDKFQEGGVQGGTDCDCMPLCTDLSYNTQISQTSWEKRNEFGKSSTYLSSLTVYFKFNHFITSERNELYGPTDFLANFGGLLVIVSFANRGTPIYKIPFPAVTICPETKTNRNIFNYTQILNKKFHEENLTETENLYFEHMLLICNKFYPASGSNESTYGEEFFDTISTIHPKFNIRQCKNQGQSYNCSQIFTPIFTEEGICFSFNMLDRSEIFRENVIHYKNFHQFNKSSSWSIESGYGSNSGIWTYPQRALLAGAKNGFSIQLISSKSNLDFLCRMGPQGFKVLVHSPASFPTPSQEYFRVPLDQTVIAEVQPTMINTSDSVRAYSKDRRRCYFQTERYLQYFKIYNKVNCEIECLANFTLDMCGCVNFFMPRDNSTSICSSSNLSCMNEAEKILQIKNLKGKLDKKKKKKSVDDCDCLPLCSDLNYNIETSQSDWDWQMVLLQSEWNLSTTRIFRPSPFISITICPEAKSDQNLFNFTKLMHKLEDDIALTPDEAVKFDYMSLICDHNANLSYAQTDRFSDDFFKVIDEIKPKFQIQDCIYMKVDIDCTKSFVPIMTEDGVCYTFNMLDRDIIFRENVQFFDNYHVAPYNTTDWHLKTAISQMLDSPHTPFGLFIGSVVGAVQPVMITTSDTIKAYNPQRRKCYFAAERKLKFFEDYTSSNCKLECLANWTSDLCSCVNYFMPRDNETDICGSSSVECMELAESFMHMVDLSIKIENLDEKDTKNYDCDCLPVCSDLTYEVETSQTNWEWDKWLEAHRNLPRINKSSHFSALALFFKSDNFITSERNELYGPTDFLANFGGLLGLFTGFSVLSLMEILYFLSIRIVCNIRLYGQWFGTAKMTVEKEHSQQSPIFKYFKEYNDVTGIHGLRYITERRSTFEKIFWTNIVLVSLACCLYMIYEILQKYQTSPVVVNFSTRDTPVYEFPFPSVTICPESKYSSKKFNFTQMYFQLTESNKSINYDKTELLYFNYINLLCDKNFIINNGEKILDDDFYHHIHKLAPEIVMECDFMGVTYDCKNILTPVITDQGICYSFNILDRGLIFTDHVVQHDDFYEVLNDSKHFNTDSGYAPESGIDTYPQRALMSGALNSLDVYLKTNSNDTDYICSNFMQGFRILIHNPWDVPRLTQNYFRVPIDKIVTAAISPELILTSDAVRKFSPDARQCYLSSERSLRHFKVYTQSNCLFECLTNYTLEKCGCVNYFMPRDNLTRICGSGNVDCMEEAESELKTKNFGDRLSGKMLCDCKPPCTSLMYQVETSHSDFYWREYFKIRKRHNLKIDWKDAKDEDHWSVLSIFFKAEQFMTLERNELYGVCDLIANLGGLLCVDCISQEPVNISKTHGGFSERFCNMKKISDHRLFSQIIEKK</sequence>